<sequence>MYIRICGLMWLIAVSSFCAASELQIPDELQEYINEIHSMCLDKMGLTEDGHKTYNIDNKDPKWMCYMQCLMMTSKWMAPDQEIQYDYIISSAHPQVADLLVPAVNKCRNIQEGTHECEKAYNFNKCMFGADPENWFFI</sequence>
<feature type="chain" id="PRO_5012045943" evidence="5">
    <location>
        <begin position="21"/>
        <end position="138"/>
    </location>
</feature>
<evidence type="ECO:0000256" key="2">
    <source>
        <dbReference type="ARBA" id="ARBA00008098"/>
    </source>
</evidence>
<gene>
    <name evidence="6" type="primary">obp13</name>
</gene>
<evidence type="ECO:0000256" key="5">
    <source>
        <dbReference type="SAM" id="SignalP"/>
    </source>
</evidence>
<reference evidence="6" key="2">
    <citation type="journal article" date="2014" name="Comp. Biochem. Physiol. Part D Genomics Proteomics">
        <title>Analysis of chemosensory gene families in the beetle Monochamus alternatus and its parasitoid Dastarcus helophoroides.</title>
        <authorList>
            <person name="Wang J."/>
            <person name="Li D.Z."/>
            <person name="Min S.F."/>
            <person name="Mi F."/>
            <person name="Zhou S.S."/>
            <person name="Wang M.Q."/>
        </authorList>
    </citation>
    <scope>NUCLEOTIDE SEQUENCE</scope>
</reference>
<dbReference type="PANTHER" id="PTHR11857:SF43">
    <property type="entry name" value="GEO07291P1-RELATED"/>
    <property type="match status" value="1"/>
</dbReference>
<dbReference type="Pfam" id="PF01395">
    <property type="entry name" value="PBP_GOBP"/>
    <property type="match status" value="1"/>
</dbReference>
<organism evidence="6">
    <name type="scientific">Dastarcus helophoroides</name>
    <dbReference type="NCBI Taxonomy" id="1169899"/>
    <lineage>
        <taxon>Eukaryota</taxon>
        <taxon>Metazoa</taxon>
        <taxon>Ecdysozoa</taxon>
        <taxon>Arthropoda</taxon>
        <taxon>Hexapoda</taxon>
        <taxon>Insecta</taxon>
        <taxon>Pterygota</taxon>
        <taxon>Neoptera</taxon>
        <taxon>Endopterygota</taxon>
        <taxon>Coleoptera</taxon>
        <taxon>Polyphaga</taxon>
        <taxon>Cucujiformia</taxon>
        <taxon>Coccinelloidea</taxon>
        <taxon>Bothrideridae</taxon>
        <taxon>Dastarcus</taxon>
    </lineage>
</organism>
<dbReference type="Gene3D" id="1.10.238.20">
    <property type="entry name" value="Pheromone/general odorant binding protein domain"/>
    <property type="match status" value="1"/>
</dbReference>
<comment type="subcellular location">
    <subcellularLocation>
        <location evidence="1">Secreted</location>
    </subcellularLocation>
</comment>
<accession>A0A1I9HZQ4</accession>
<dbReference type="InterPro" id="IPR006170">
    <property type="entry name" value="PBP/GOBP"/>
</dbReference>
<dbReference type="AlphaFoldDB" id="A0A1I9HZQ4"/>
<protein>
    <submittedName>
        <fullName evidence="6">Odorant-binding protein 13</fullName>
    </submittedName>
</protein>
<dbReference type="InterPro" id="IPR036728">
    <property type="entry name" value="PBP_GOBP_sf"/>
</dbReference>
<dbReference type="PANTHER" id="PTHR11857">
    <property type="entry name" value="ODORANT BINDING PROTEIN-RELATED"/>
    <property type="match status" value="1"/>
</dbReference>
<dbReference type="GO" id="GO:0005549">
    <property type="term" value="F:odorant binding"/>
    <property type="evidence" value="ECO:0007669"/>
    <property type="project" value="InterPro"/>
</dbReference>
<evidence type="ECO:0000313" key="6">
    <source>
        <dbReference type="EMBL" id="AIX97059.1"/>
    </source>
</evidence>
<keyword evidence="3" id="KW-0964">Secreted</keyword>
<evidence type="ECO:0000256" key="4">
    <source>
        <dbReference type="ARBA" id="ARBA00022729"/>
    </source>
</evidence>
<evidence type="ECO:0000256" key="1">
    <source>
        <dbReference type="ARBA" id="ARBA00004613"/>
    </source>
</evidence>
<keyword evidence="4 5" id="KW-0732">Signal</keyword>
<dbReference type="CDD" id="cd23992">
    <property type="entry name" value="PBP_GOBP"/>
    <property type="match status" value="1"/>
</dbReference>
<dbReference type="GO" id="GO:0005615">
    <property type="term" value="C:extracellular space"/>
    <property type="evidence" value="ECO:0007669"/>
    <property type="project" value="TreeGrafter"/>
</dbReference>
<comment type="similarity">
    <text evidence="2">Belongs to the PBP/GOBP family.</text>
</comment>
<evidence type="ECO:0000256" key="3">
    <source>
        <dbReference type="ARBA" id="ARBA00022525"/>
    </source>
</evidence>
<feature type="signal peptide" evidence="5">
    <location>
        <begin position="1"/>
        <end position="20"/>
    </location>
</feature>
<dbReference type="GO" id="GO:0007608">
    <property type="term" value="P:sensory perception of smell"/>
    <property type="evidence" value="ECO:0007669"/>
    <property type="project" value="TreeGrafter"/>
</dbReference>
<dbReference type="SMART" id="SM00708">
    <property type="entry name" value="PhBP"/>
    <property type="match status" value="1"/>
</dbReference>
<proteinExistence type="evidence at transcript level"/>
<dbReference type="SUPFAM" id="SSF47565">
    <property type="entry name" value="Insect pheromone/odorant-binding proteins"/>
    <property type="match status" value="1"/>
</dbReference>
<name>A0A1I9HZQ4_9CUCU</name>
<dbReference type="EMBL" id="KF984176">
    <property type="protein sequence ID" value="AIX97059.1"/>
    <property type="molecule type" value="mRNA"/>
</dbReference>
<reference evidence="6" key="1">
    <citation type="submission" date="2013-12" db="EMBL/GenBank/DDBJ databases">
        <authorList>
            <person name="Schubert J."/>
        </authorList>
    </citation>
    <scope>NUCLEOTIDE SEQUENCE</scope>
</reference>